<reference evidence="2 3" key="1">
    <citation type="submission" date="2018-11" db="EMBL/GenBank/DDBJ databases">
        <authorList>
            <consortium name="Pathogen Informatics"/>
        </authorList>
    </citation>
    <scope>NUCLEOTIDE SEQUENCE [LARGE SCALE GENOMIC DNA]</scope>
</reference>
<feature type="compositionally biased region" description="Polar residues" evidence="1">
    <location>
        <begin position="48"/>
        <end position="60"/>
    </location>
</feature>
<organism evidence="2">
    <name type="scientific">Heligmosomoides polygyrus</name>
    <name type="common">Parasitic roundworm</name>
    <dbReference type="NCBI Taxonomy" id="6339"/>
    <lineage>
        <taxon>Eukaryota</taxon>
        <taxon>Metazoa</taxon>
        <taxon>Ecdysozoa</taxon>
        <taxon>Nematoda</taxon>
        <taxon>Chromadorea</taxon>
        <taxon>Rhabditida</taxon>
        <taxon>Rhabditina</taxon>
        <taxon>Rhabditomorpha</taxon>
        <taxon>Strongyloidea</taxon>
        <taxon>Heligmosomidae</taxon>
        <taxon>Heligmosomoides</taxon>
    </lineage>
</organism>
<dbReference type="WBParaSite" id="HPBE_0001974501-mRNA-1">
    <property type="protein sequence ID" value="HPBE_0001974501-mRNA-1"/>
    <property type="gene ID" value="HPBE_0001974501"/>
</dbReference>
<evidence type="ECO:0000313" key="3">
    <source>
        <dbReference type="Proteomes" id="UP000050761"/>
    </source>
</evidence>
<accession>A0A3P8EXD4</accession>
<protein>
    <submittedName>
        <fullName evidence="4">Ovule protein</fullName>
    </submittedName>
</protein>
<keyword evidence="3" id="KW-1185">Reference proteome</keyword>
<gene>
    <name evidence="2" type="ORF">HPBE_LOCUS19744</name>
</gene>
<proteinExistence type="predicted"/>
<evidence type="ECO:0000313" key="4">
    <source>
        <dbReference type="WBParaSite" id="HPBE_0001974501-mRNA-1"/>
    </source>
</evidence>
<evidence type="ECO:0000313" key="2">
    <source>
        <dbReference type="EMBL" id="VDP16499.1"/>
    </source>
</evidence>
<evidence type="ECO:0000256" key="1">
    <source>
        <dbReference type="SAM" id="MobiDB-lite"/>
    </source>
</evidence>
<name>A0A3P8EXD4_HELPZ</name>
<reference evidence="4" key="2">
    <citation type="submission" date="2019-09" db="UniProtKB">
        <authorList>
            <consortium name="WormBaseParasite"/>
        </authorList>
    </citation>
    <scope>IDENTIFICATION</scope>
</reference>
<feature type="region of interest" description="Disordered" evidence="1">
    <location>
        <begin position="39"/>
        <end position="76"/>
    </location>
</feature>
<dbReference type="EMBL" id="UZAH01031590">
    <property type="protein sequence ID" value="VDP16499.1"/>
    <property type="molecule type" value="Genomic_DNA"/>
</dbReference>
<dbReference type="Proteomes" id="UP000050761">
    <property type="component" value="Unassembled WGS sequence"/>
</dbReference>
<dbReference type="AlphaFoldDB" id="A0A3P8EXD4"/>
<sequence length="76" mass="8253">MDYFDATGTEENWNSRDEKKIYSELQIDSSLVMKSGFSMITGNVPDSDPTSTNHVPNPSATVPGEEVDVPNTSATV</sequence>